<accession>A0ABW4T9E5</accession>
<dbReference type="NCBIfam" id="TIGR04268">
    <property type="entry name" value="FxSxx-COOH"/>
    <property type="match status" value="1"/>
</dbReference>
<proteinExistence type="predicted"/>
<reference evidence="2" key="1">
    <citation type="journal article" date="2019" name="Int. J. Syst. Evol. Microbiol.">
        <title>The Global Catalogue of Microorganisms (GCM) 10K type strain sequencing project: providing services to taxonomists for standard genome sequencing and annotation.</title>
        <authorList>
            <consortium name="The Broad Institute Genomics Platform"/>
            <consortium name="The Broad Institute Genome Sequencing Center for Infectious Disease"/>
            <person name="Wu L."/>
            <person name="Ma J."/>
        </authorList>
    </citation>
    <scope>NUCLEOTIDE SEQUENCE [LARGE SCALE GENOMIC DNA]</scope>
    <source>
        <strain evidence="2">ICMP 6774ER</strain>
    </source>
</reference>
<dbReference type="Proteomes" id="UP001597368">
    <property type="component" value="Unassembled WGS sequence"/>
</dbReference>
<evidence type="ECO:0000313" key="1">
    <source>
        <dbReference type="EMBL" id="MFD1938356.1"/>
    </source>
</evidence>
<dbReference type="EMBL" id="JBHUFV010000063">
    <property type="protein sequence ID" value="MFD1938356.1"/>
    <property type="molecule type" value="Genomic_DNA"/>
</dbReference>
<evidence type="ECO:0000313" key="2">
    <source>
        <dbReference type="Proteomes" id="UP001597368"/>
    </source>
</evidence>
<keyword evidence="2" id="KW-1185">Reference proteome</keyword>
<gene>
    <name evidence="1" type="primary">fxsA</name>
    <name evidence="1" type="ORF">ACFSKW_43465</name>
</gene>
<comment type="caution">
    <text evidence="1">The sequence shown here is derived from an EMBL/GenBank/DDBJ whole genome shotgun (WGS) entry which is preliminary data.</text>
</comment>
<dbReference type="InterPro" id="IPR026334">
    <property type="entry name" value="FxSxx-COOH"/>
</dbReference>
<sequence length="56" mass="5992">MDKEATAVISGVVDVRDVPLSSLCEKDLCDTELASTLRRVVPDTPRISVAAFNSSI</sequence>
<organism evidence="1 2">
    <name type="scientific">Nonomuraea mangrovi</name>
    <dbReference type="NCBI Taxonomy" id="2316207"/>
    <lineage>
        <taxon>Bacteria</taxon>
        <taxon>Bacillati</taxon>
        <taxon>Actinomycetota</taxon>
        <taxon>Actinomycetes</taxon>
        <taxon>Streptosporangiales</taxon>
        <taxon>Streptosporangiaceae</taxon>
        <taxon>Nonomuraea</taxon>
    </lineage>
</organism>
<protein>
    <submittedName>
        <fullName evidence="1">FxSxx-COOH cyclophane-containing RiPP peptide</fullName>
    </submittedName>
</protein>
<name>A0ABW4T9E5_9ACTN</name>
<dbReference type="RefSeq" id="WP_379580341.1">
    <property type="nucleotide sequence ID" value="NZ_JBHUFV010000063.1"/>
</dbReference>